<feature type="region of interest" description="Disordered" evidence="1">
    <location>
        <begin position="277"/>
        <end position="782"/>
    </location>
</feature>
<dbReference type="EMBL" id="CAJHJG010000252">
    <property type="protein sequence ID" value="CAD6899889.1"/>
    <property type="molecule type" value="Genomic_DNA"/>
</dbReference>
<feature type="transmembrane region" description="Helical" evidence="2">
    <location>
        <begin position="12"/>
        <end position="36"/>
    </location>
</feature>
<keyword evidence="4" id="KW-1185">Reference proteome</keyword>
<feature type="compositionally biased region" description="Polar residues" evidence="1">
    <location>
        <begin position="616"/>
        <end position="633"/>
    </location>
</feature>
<feature type="compositionally biased region" description="Polar residues" evidence="1">
    <location>
        <begin position="305"/>
        <end position="322"/>
    </location>
</feature>
<feature type="region of interest" description="Disordered" evidence="1">
    <location>
        <begin position="67"/>
        <end position="220"/>
    </location>
</feature>
<evidence type="ECO:0000256" key="2">
    <source>
        <dbReference type="SAM" id="Phobius"/>
    </source>
</evidence>
<evidence type="ECO:0000256" key="1">
    <source>
        <dbReference type="SAM" id="MobiDB-lite"/>
    </source>
</evidence>
<dbReference type="Proteomes" id="UP000836402">
    <property type="component" value="Unassembled WGS sequence"/>
</dbReference>
<feature type="compositionally biased region" description="Polar residues" evidence="1">
    <location>
        <begin position="132"/>
        <end position="154"/>
    </location>
</feature>
<keyword evidence="2" id="KW-0812">Transmembrane</keyword>
<reference evidence="3" key="1">
    <citation type="submission" date="2020-10" db="EMBL/GenBank/DDBJ databases">
        <authorList>
            <person name="Sedaghatjoo S."/>
        </authorList>
    </citation>
    <scope>NUCLEOTIDE SEQUENCE</scope>
    <source>
        <strain evidence="3">AZH3</strain>
    </source>
</reference>
<protein>
    <submittedName>
        <fullName evidence="3">Uncharacterized protein</fullName>
    </submittedName>
</protein>
<feature type="compositionally biased region" description="Polar residues" evidence="1">
    <location>
        <begin position="535"/>
        <end position="566"/>
    </location>
</feature>
<keyword evidence="2" id="KW-0472">Membrane</keyword>
<proteinExistence type="predicted"/>
<feature type="compositionally biased region" description="Basic residues" evidence="1">
    <location>
        <begin position="71"/>
        <end position="84"/>
    </location>
</feature>
<feature type="compositionally biased region" description="Low complexity" evidence="1">
    <location>
        <begin position="595"/>
        <end position="604"/>
    </location>
</feature>
<feature type="compositionally biased region" description="Polar residues" evidence="1">
    <location>
        <begin position="500"/>
        <end position="516"/>
    </location>
</feature>
<feature type="compositionally biased region" description="Basic and acidic residues" evidence="1">
    <location>
        <begin position="190"/>
        <end position="210"/>
    </location>
</feature>
<feature type="compositionally biased region" description="Low complexity" evidence="1">
    <location>
        <begin position="459"/>
        <end position="478"/>
    </location>
</feature>
<organism evidence="3 4">
    <name type="scientific">Tilletia caries</name>
    <name type="common">wheat bunt fungus</name>
    <dbReference type="NCBI Taxonomy" id="13290"/>
    <lineage>
        <taxon>Eukaryota</taxon>
        <taxon>Fungi</taxon>
        <taxon>Dikarya</taxon>
        <taxon>Basidiomycota</taxon>
        <taxon>Ustilaginomycotina</taxon>
        <taxon>Exobasidiomycetes</taxon>
        <taxon>Tilletiales</taxon>
        <taxon>Tilletiaceae</taxon>
        <taxon>Tilletia</taxon>
    </lineage>
</organism>
<evidence type="ECO:0000313" key="3">
    <source>
        <dbReference type="EMBL" id="CAD6899889.1"/>
    </source>
</evidence>
<sequence length="782" mass="81175">MAAGADDAAFNSLWFLILIPIILIGLAIVGTVWVFISRRRKQKRRQSVLRNVPVIQAEAEAKVEKMERRASVRSKRSSSVHRHASVNGRDSSIKHDLPTMERDLTRSLSTRSQREVYARTLKARQHIREGRNPNSSKQNTSPPTFRLASSQSDTAHNRLSVPSHLSQQHRPRTPEIEEGHAGFPDTQTDSDGHVAQRDPDAHTPASDDSHTSSSRRYHQYRRQDANELSVIGEAEVETSQAGVTPSASNATAASRIILSPSSVLAAAVLAQEPEAYAAESESPVGNNASPFRDPEPLTRGVRPASSATETDASNTTFSSRQTTGEDHISPFGGAMLPSSETSGSTDSRSASDGPKLENAVAAPTLDEAMAEERDLHNDGTLAVDNASSRDAKSLTPTMTMTPGAAGGGSPAQDPHSKTPTMPRTPSPAALAREAQDRVDPIPDPEYLGPARLGGSYAEAGVSSTGLGLGSSSTAEASGAGAGGGGMAGRYLAPLLPSFLRPSQNNEGNTSRASLAQSELSTTTTSVSEMARGATSPHSPTTTNNGPALSIVTATPTKARTSMTSLRSALAAPTPAPQPMMPTRSGTGGSTGTAGGVSPSAPIPAGGVGGQPGGSAWTYTSRASEWKTASSTSVAAARAGGGGGGMLDPRASSTSLASRASSRDGHGRPGLHRKTSHGVAGSLYREHFGEEDEEAEGGGGGGEDGQSSQLSHMLDEDEERERQLQNARRGGGADPAPAPAPAAELERRGSTASKSHGARGVAAALMRKTSSRSRVVSPESRGP</sequence>
<feature type="compositionally biased region" description="Low complexity" evidence="1">
    <location>
        <begin position="649"/>
        <end position="659"/>
    </location>
</feature>
<comment type="caution">
    <text evidence="3">The sequence shown here is derived from an EMBL/GenBank/DDBJ whole genome shotgun (WGS) entry which is preliminary data.</text>
</comment>
<name>A0ABN7IMF3_9BASI</name>
<evidence type="ECO:0000313" key="4">
    <source>
        <dbReference type="Proteomes" id="UP000836402"/>
    </source>
</evidence>
<keyword evidence="2" id="KW-1133">Transmembrane helix</keyword>
<feature type="compositionally biased region" description="Basic and acidic residues" evidence="1">
    <location>
        <begin position="91"/>
        <end position="105"/>
    </location>
</feature>
<feature type="compositionally biased region" description="Low complexity" evidence="1">
    <location>
        <begin position="338"/>
        <end position="353"/>
    </location>
</feature>
<accession>A0ABN7IMF3</accession>
<feature type="compositionally biased region" description="Low complexity" evidence="1">
    <location>
        <begin position="517"/>
        <end position="528"/>
    </location>
</feature>
<gene>
    <name evidence="3" type="ORF">JKIAZH3_G1758</name>
</gene>
<feature type="compositionally biased region" description="Gly residues" evidence="1">
    <location>
        <begin position="585"/>
        <end position="594"/>
    </location>
</feature>